<feature type="compositionally biased region" description="Low complexity" evidence="1">
    <location>
        <begin position="1"/>
        <end position="13"/>
    </location>
</feature>
<dbReference type="SUPFAM" id="SSF140996">
    <property type="entry name" value="Hermes dimerisation domain"/>
    <property type="match status" value="1"/>
</dbReference>
<dbReference type="PANTHER" id="PTHR47241">
    <property type="entry name" value="FINGER PROTEIN, PUTATIVE-RELATED"/>
    <property type="match status" value="1"/>
</dbReference>
<sequence length="121" mass="13698">MKKQKSSQSSEQLSIKRAFSSSAPSSSQSLQITDSEDTLVFDGETEMASKRSKPDIMHSLRAKSPWDKDGDKTVNINNKIMEMIAVDLQPLSIVENIGFKRLISELQPKYKMPGRYFLQKN</sequence>
<dbReference type="PANTHER" id="PTHR47241:SF1">
    <property type="entry name" value="BED-TYPE DOMAIN-CONTAINING PROTEIN"/>
    <property type="match status" value="1"/>
</dbReference>
<evidence type="ECO:0000313" key="3">
    <source>
        <dbReference type="Proteomes" id="UP001620626"/>
    </source>
</evidence>
<comment type="caution">
    <text evidence="2">The sequence shown here is derived from an EMBL/GenBank/DDBJ whole genome shotgun (WGS) entry which is preliminary data.</text>
</comment>
<evidence type="ECO:0000256" key="1">
    <source>
        <dbReference type="SAM" id="MobiDB-lite"/>
    </source>
</evidence>
<dbReference type="Gene3D" id="1.10.10.1070">
    <property type="entry name" value="Zinc finger, BED domain-containing"/>
    <property type="match status" value="1"/>
</dbReference>
<dbReference type="InterPro" id="IPR052865">
    <property type="entry name" value="Zinc_finger_BED"/>
</dbReference>
<dbReference type="EMBL" id="JBICBT010000624">
    <property type="protein sequence ID" value="KAL3107278.1"/>
    <property type="molecule type" value="Genomic_DNA"/>
</dbReference>
<dbReference type="AlphaFoldDB" id="A0ABD2KWP3"/>
<feature type="region of interest" description="Disordered" evidence="1">
    <location>
        <begin position="1"/>
        <end position="36"/>
    </location>
</feature>
<name>A0ABD2KWP3_9BILA</name>
<reference evidence="2 3" key="1">
    <citation type="submission" date="2024-10" db="EMBL/GenBank/DDBJ databases">
        <authorList>
            <person name="Kim D."/>
        </authorList>
    </citation>
    <scope>NUCLEOTIDE SEQUENCE [LARGE SCALE GENOMIC DNA]</scope>
    <source>
        <strain evidence="2">BH-2024</strain>
    </source>
</reference>
<accession>A0ABD2KWP3</accession>
<keyword evidence="3" id="KW-1185">Reference proteome</keyword>
<organism evidence="2 3">
    <name type="scientific">Heterodera trifolii</name>
    <dbReference type="NCBI Taxonomy" id="157864"/>
    <lineage>
        <taxon>Eukaryota</taxon>
        <taxon>Metazoa</taxon>
        <taxon>Ecdysozoa</taxon>
        <taxon>Nematoda</taxon>
        <taxon>Chromadorea</taxon>
        <taxon>Rhabditida</taxon>
        <taxon>Tylenchina</taxon>
        <taxon>Tylenchomorpha</taxon>
        <taxon>Tylenchoidea</taxon>
        <taxon>Heteroderidae</taxon>
        <taxon>Heteroderinae</taxon>
        <taxon>Heterodera</taxon>
    </lineage>
</organism>
<evidence type="ECO:0000313" key="2">
    <source>
        <dbReference type="EMBL" id="KAL3107278.1"/>
    </source>
</evidence>
<gene>
    <name evidence="2" type="ORF">niasHT_018454</name>
</gene>
<protein>
    <submittedName>
        <fullName evidence="2">Uncharacterized protein</fullName>
    </submittedName>
</protein>
<feature type="compositionally biased region" description="Low complexity" evidence="1">
    <location>
        <begin position="20"/>
        <end position="29"/>
    </location>
</feature>
<dbReference type="Proteomes" id="UP001620626">
    <property type="component" value="Unassembled WGS sequence"/>
</dbReference>
<proteinExistence type="predicted"/>